<dbReference type="Gene3D" id="1.10.150.20">
    <property type="entry name" value="5' to 3' exonuclease, C-terminal subdomain"/>
    <property type="match status" value="1"/>
</dbReference>
<dbReference type="EMBL" id="JSWE01000092">
    <property type="protein sequence ID" value="KIE05532.1"/>
    <property type="molecule type" value="Genomic_DNA"/>
</dbReference>
<keyword evidence="4 6" id="KW-0233">DNA recombination</keyword>
<comment type="subcellular location">
    <subcellularLocation>
        <location evidence="6">Cytoplasm</location>
    </subcellularLocation>
</comment>
<evidence type="ECO:0000256" key="2">
    <source>
        <dbReference type="ARBA" id="ARBA00022763"/>
    </source>
</evidence>
<comment type="similarity">
    <text evidence="6">Belongs to the RuvA family.</text>
</comment>
<dbReference type="InterPro" id="IPR000085">
    <property type="entry name" value="RuvA"/>
</dbReference>
<dbReference type="Proteomes" id="UP000031258">
    <property type="component" value="Unassembled WGS sequence"/>
</dbReference>
<dbReference type="InterPro" id="IPR012340">
    <property type="entry name" value="NA-bd_OB-fold"/>
</dbReference>
<dbReference type="GO" id="GO:0000400">
    <property type="term" value="F:four-way junction DNA binding"/>
    <property type="evidence" value="ECO:0007669"/>
    <property type="project" value="UniProtKB-UniRule"/>
</dbReference>
<dbReference type="GO" id="GO:0048476">
    <property type="term" value="C:Holliday junction resolvase complex"/>
    <property type="evidence" value="ECO:0007669"/>
    <property type="project" value="UniProtKB-UniRule"/>
</dbReference>
<comment type="caution">
    <text evidence="6">Lacks conserved residue(s) required for the propagation of feature annotation.</text>
</comment>
<organism evidence="8 9">
    <name type="scientific">Candidatus Jidaibacter acanthamoebae</name>
    <dbReference type="NCBI Taxonomy" id="86105"/>
    <lineage>
        <taxon>Bacteria</taxon>
        <taxon>Pseudomonadati</taxon>
        <taxon>Pseudomonadota</taxon>
        <taxon>Alphaproteobacteria</taxon>
        <taxon>Rickettsiales</taxon>
        <taxon>Candidatus Midichloriaceae</taxon>
        <taxon>Candidatus Jidaibacter</taxon>
    </lineage>
</organism>
<gene>
    <name evidence="8" type="primary">ruvA_2</name>
    <name evidence="6" type="synonym">ruvA</name>
    <name evidence="8" type="ORF">NF27_DP00760</name>
</gene>
<accession>A0A0C1MTV9</accession>
<sequence length="211" mass="22732">MNLYMIGKLTGIIDSIEDDHLILDVNGVGYLVYCAGSTLASLNINQNLAILTEMIVKEDQLTLYGFTNTSQKKWFKLLQTVQGVGARMALSILGILTPDQLISAILAQDYNSFKQVSGIGAKLASRIVNELQNKEGITSLSGGLTGGSPNKSSAFASQSQNIVGDALSALSNLGFNRSEAYRVLTEIYNQNNEITLEQLIKQGLATLGRRG</sequence>
<keyword evidence="1 6" id="KW-0963">Cytoplasm</keyword>
<dbReference type="Gene3D" id="2.40.50.140">
    <property type="entry name" value="Nucleic acid-binding proteins"/>
    <property type="match status" value="1"/>
</dbReference>
<name>A0A0C1MTV9_9RICK</name>
<keyword evidence="8" id="KW-0347">Helicase</keyword>
<comment type="domain">
    <text evidence="6">Has three domains with a flexible linker between the domains II and III and assumes an 'L' shape. Domain III is highly mobile and contacts RuvB.</text>
</comment>
<dbReference type="Pfam" id="PF01330">
    <property type="entry name" value="RuvA_N"/>
    <property type="match status" value="1"/>
</dbReference>
<dbReference type="SUPFAM" id="SSF46929">
    <property type="entry name" value="DNA helicase RuvA subunit, C-terminal domain"/>
    <property type="match status" value="1"/>
</dbReference>
<dbReference type="Pfam" id="PF14520">
    <property type="entry name" value="HHH_5"/>
    <property type="match status" value="1"/>
</dbReference>
<keyword evidence="2 6" id="KW-0227">DNA damage</keyword>
<dbReference type="InterPro" id="IPR003583">
    <property type="entry name" value="Hlx-hairpin-Hlx_DNA-bd_motif"/>
</dbReference>
<dbReference type="SMART" id="SM00278">
    <property type="entry name" value="HhH1"/>
    <property type="match status" value="2"/>
</dbReference>
<dbReference type="GO" id="GO:0009379">
    <property type="term" value="C:Holliday junction helicase complex"/>
    <property type="evidence" value="ECO:0007669"/>
    <property type="project" value="InterPro"/>
</dbReference>
<keyword evidence="5 6" id="KW-0234">DNA repair</keyword>
<feature type="domain" description="Helix-hairpin-helix DNA-binding motif class 1" evidence="7">
    <location>
        <begin position="76"/>
        <end position="95"/>
    </location>
</feature>
<evidence type="ECO:0000313" key="9">
    <source>
        <dbReference type="Proteomes" id="UP000031258"/>
    </source>
</evidence>
<keyword evidence="9" id="KW-1185">Reference proteome</keyword>
<comment type="subunit">
    <text evidence="6">Homotetramer. Forms an RuvA(8)-RuvB(12)-Holliday junction (HJ) complex. HJ DNA is sandwiched between 2 RuvA tetramers; dsDNA enters through RuvA and exits via RuvB. An RuvB hexamer assembles on each DNA strand where it exits the tetramer. Each RuvB hexamer is contacted by two RuvA subunits (via domain III) on 2 adjacent RuvB subunits; this complex drives branch migration. In the full resolvosome a probable DNA-RuvA(4)-RuvB(12)-RuvC(2) complex forms which resolves the HJ.</text>
</comment>
<dbReference type="PATRIC" id="fig|86105.3.peg.623"/>
<dbReference type="GO" id="GO:0005524">
    <property type="term" value="F:ATP binding"/>
    <property type="evidence" value="ECO:0007669"/>
    <property type="project" value="InterPro"/>
</dbReference>
<dbReference type="SUPFAM" id="SSF50249">
    <property type="entry name" value="Nucleic acid-binding proteins"/>
    <property type="match status" value="1"/>
</dbReference>
<dbReference type="InterPro" id="IPR010994">
    <property type="entry name" value="RuvA_2-like"/>
</dbReference>
<dbReference type="STRING" id="86105.NF27_DP00760"/>
<dbReference type="AlphaFoldDB" id="A0A0C1MTV9"/>
<keyword evidence="3 6" id="KW-0238">DNA-binding</keyword>
<evidence type="ECO:0000313" key="8">
    <source>
        <dbReference type="EMBL" id="KIE05532.1"/>
    </source>
</evidence>
<dbReference type="HAMAP" id="MF_00031">
    <property type="entry name" value="DNA_HJ_migration_RuvA"/>
    <property type="match status" value="1"/>
</dbReference>
<feature type="region of interest" description="Domain III" evidence="6">
    <location>
        <begin position="152"/>
        <end position="211"/>
    </location>
</feature>
<dbReference type="GO" id="GO:0016787">
    <property type="term" value="F:hydrolase activity"/>
    <property type="evidence" value="ECO:0007669"/>
    <property type="project" value="UniProtKB-KW"/>
</dbReference>
<proteinExistence type="inferred from homology"/>
<reference evidence="8 9" key="1">
    <citation type="submission" date="2014-11" db="EMBL/GenBank/DDBJ databases">
        <title>A Rickettsiales Symbiont of Amoebae With Ancient Features.</title>
        <authorList>
            <person name="Schulz F."/>
            <person name="Martijn J."/>
            <person name="Wascher F."/>
            <person name="Kostanjsek R."/>
            <person name="Ettema T.J."/>
            <person name="Horn M."/>
        </authorList>
    </citation>
    <scope>NUCLEOTIDE SEQUENCE [LARGE SCALE GENOMIC DNA]</scope>
    <source>
        <strain evidence="8 9">UWC36</strain>
    </source>
</reference>
<dbReference type="InterPro" id="IPR013849">
    <property type="entry name" value="DNA_helicase_Holl-junc_RuvA_I"/>
</dbReference>
<keyword evidence="8" id="KW-0378">Hydrolase</keyword>
<keyword evidence="8" id="KW-0067">ATP-binding</keyword>
<dbReference type="GO" id="GO:0005737">
    <property type="term" value="C:cytoplasm"/>
    <property type="evidence" value="ECO:0007669"/>
    <property type="project" value="UniProtKB-SubCell"/>
</dbReference>
<evidence type="ECO:0000256" key="5">
    <source>
        <dbReference type="ARBA" id="ARBA00023204"/>
    </source>
</evidence>
<dbReference type="GO" id="GO:0006310">
    <property type="term" value="P:DNA recombination"/>
    <property type="evidence" value="ECO:0007669"/>
    <property type="project" value="UniProtKB-UniRule"/>
</dbReference>
<dbReference type="Pfam" id="PF07499">
    <property type="entry name" value="RuvA_C"/>
    <property type="match status" value="1"/>
</dbReference>
<comment type="caution">
    <text evidence="8">The sequence shown here is derived from an EMBL/GenBank/DDBJ whole genome shotgun (WGS) entry which is preliminary data.</text>
</comment>
<comment type="function">
    <text evidence="6">The RuvA-RuvB-RuvC complex processes Holliday junction (HJ) DNA during genetic recombination and DNA repair, while the RuvA-RuvB complex plays an important role in the rescue of blocked DNA replication forks via replication fork reversal (RFR). RuvA specifically binds to HJ cruciform DNA, conferring on it an open structure. The RuvB hexamer acts as an ATP-dependent pump, pulling dsDNA into and through the RuvAB complex. HJ branch migration allows RuvC to scan DNA until it finds its consensus sequence, where it cleaves and resolves the cruciform DNA.</text>
</comment>
<dbReference type="InterPro" id="IPR036267">
    <property type="entry name" value="RuvA_C_sf"/>
</dbReference>
<protein>
    <recommendedName>
        <fullName evidence="6">Holliday junction branch migration complex subunit RuvA</fullName>
    </recommendedName>
</protein>
<dbReference type="SUPFAM" id="SSF47781">
    <property type="entry name" value="RuvA domain 2-like"/>
    <property type="match status" value="1"/>
</dbReference>
<evidence type="ECO:0000259" key="7">
    <source>
        <dbReference type="SMART" id="SM00278"/>
    </source>
</evidence>
<keyword evidence="8" id="KW-0547">Nucleotide-binding</keyword>
<evidence type="ECO:0000256" key="3">
    <source>
        <dbReference type="ARBA" id="ARBA00023125"/>
    </source>
</evidence>
<dbReference type="GO" id="GO:0006281">
    <property type="term" value="P:DNA repair"/>
    <property type="evidence" value="ECO:0007669"/>
    <property type="project" value="UniProtKB-UniRule"/>
</dbReference>
<dbReference type="CDD" id="cd14332">
    <property type="entry name" value="UBA_RuvA_C"/>
    <property type="match status" value="1"/>
</dbReference>
<evidence type="ECO:0000256" key="1">
    <source>
        <dbReference type="ARBA" id="ARBA00022490"/>
    </source>
</evidence>
<dbReference type="InterPro" id="IPR011114">
    <property type="entry name" value="RuvA_C"/>
</dbReference>
<feature type="domain" description="Helix-hairpin-helix DNA-binding motif class 1" evidence="7">
    <location>
        <begin position="111"/>
        <end position="130"/>
    </location>
</feature>
<dbReference type="Gene3D" id="1.10.8.10">
    <property type="entry name" value="DNA helicase RuvA subunit, C-terminal domain"/>
    <property type="match status" value="1"/>
</dbReference>
<dbReference type="NCBIfam" id="TIGR00084">
    <property type="entry name" value="ruvA"/>
    <property type="match status" value="1"/>
</dbReference>
<evidence type="ECO:0000256" key="4">
    <source>
        <dbReference type="ARBA" id="ARBA00023172"/>
    </source>
</evidence>
<evidence type="ECO:0000256" key="6">
    <source>
        <dbReference type="HAMAP-Rule" id="MF_00031"/>
    </source>
</evidence>
<dbReference type="GO" id="GO:0009378">
    <property type="term" value="F:four-way junction helicase activity"/>
    <property type="evidence" value="ECO:0007669"/>
    <property type="project" value="InterPro"/>
</dbReference>